<evidence type="ECO:0000256" key="4">
    <source>
        <dbReference type="ARBA" id="ARBA00023136"/>
    </source>
</evidence>
<organism evidence="7 8">
    <name type="scientific">Melaminivora alkalimesophila</name>
    <dbReference type="NCBI Taxonomy" id="1165852"/>
    <lineage>
        <taxon>Bacteria</taxon>
        <taxon>Pseudomonadati</taxon>
        <taxon>Pseudomonadota</taxon>
        <taxon>Betaproteobacteria</taxon>
        <taxon>Burkholderiales</taxon>
        <taxon>Comamonadaceae</taxon>
        <taxon>Melaminivora</taxon>
    </lineage>
</organism>
<evidence type="ECO:0000256" key="3">
    <source>
        <dbReference type="ARBA" id="ARBA00022692"/>
    </source>
</evidence>
<dbReference type="GO" id="GO:0015288">
    <property type="term" value="F:porin activity"/>
    <property type="evidence" value="ECO:0007669"/>
    <property type="project" value="TreeGrafter"/>
</dbReference>
<dbReference type="GO" id="GO:0009279">
    <property type="term" value="C:cell outer membrane"/>
    <property type="evidence" value="ECO:0007669"/>
    <property type="project" value="UniProtKB-SubCell"/>
</dbReference>
<dbReference type="InterPro" id="IPR051906">
    <property type="entry name" value="TolC-like"/>
</dbReference>
<evidence type="ECO:0000256" key="2">
    <source>
        <dbReference type="ARBA" id="ARBA00022452"/>
    </source>
</evidence>
<evidence type="ECO:0000313" key="8">
    <source>
        <dbReference type="Proteomes" id="UP000246483"/>
    </source>
</evidence>
<evidence type="ECO:0000256" key="1">
    <source>
        <dbReference type="ARBA" id="ARBA00004442"/>
    </source>
</evidence>
<dbReference type="Gene3D" id="1.20.1600.10">
    <property type="entry name" value="Outer membrane efflux proteins (OEP)"/>
    <property type="match status" value="1"/>
</dbReference>
<keyword evidence="4" id="KW-0472">Membrane</keyword>
<evidence type="ECO:0000256" key="6">
    <source>
        <dbReference type="SAM" id="SignalP"/>
    </source>
</evidence>
<proteinExistence type="predicted"/>
<gene>
    <name evidence="7" type="ORF">DFR36_10172</name>
</gene>
<evidence type="ECO:0000256" key="5">
    <source>
        <dbReference type="ARBA" id="ARBA00023237"/>
    </source>
</evidence>
<dbReference type="Proteomes" id="UP000246483">
    <property type="component" value="Unassembled WGS sequence"/>
</dbReference>
<reference evidence="7 8" key="1">
    <citation type="submission" date="2018-05" db="EMBL/GenBank/DDBJ databases">
        <title>Genomic Encyclopedia of Type Strains, Phase IV (KMG-IV): sequencing the most valuable type-strain genomes for metagenomic binning, comparative biology and taxonomic classification.</title>
        <authorList>
            <person name="Goeker M."/>
        </authorList>
    </citation>
    <scope>NUCLEOTIDE SEQUENCE [LARGE SCALE GENOMIC DNA]</scope>
    <source>
        <strain evidence="7 8">DSM 26006</strain>
    </source>
</reference>
<evidence type="ECO:0000313" key="7">
    <source>
        <dbReference type="EMBL" id="PWW48570.1"/>
    </source>
</evidence>
<keyword evidence="3" id="KW-0812">Transmembrane</keyword>
<dbReference type="GO" id="GO:1990281">
    <property type="term" value="C:efflux pump complex"/>
    <property type="evidence" value="ECO:0007669"/>
    <property type="project" value="TreeGrafter"/>
</dbReference>
<dbReference type="GO" id="GO:0015562">
    <property type="term" value="F:efflux transmembrane transporter activity"/>
    <property type="evidence" value="ECO:0007669"/>
    <property type="project" value="InterPro"/>
</dbReference>
<protein>
    <submittedName>
        <fullName evidence="7">Outer membrane protein TolC</fullName>
    </submittedName>
</protein>
<comment type="subcellular location">
    <subcellularLocation>
        <location evidence="1">Cell outer membrane</location>
    </subcellularLocation>
</comment>
<keyword evidence="6" id="KW-0732">Signal</keyword>
<feature type="signal peptide" evidence="6">
    <location>
        <begin position="1"/>
        <end position="30"/>
    </location>
</feature>
<keyword evidence="5" id="KW-0998">Cell outer membrane</keyword>
<keyword evidence="2" id="KW-1134">Transmembrane beta strand</keyword>
<dbReference type="EMBL" id="QGUB01000001">
    <property type="protein sequence ID" value="PWW48570.1"/>
    <property type="molecule type" value="Genomic_DNA"/>
</dbReference>
<keyword evidence="8" id="KW-1185">Reference proteome</keyword>
<dbReference type="AlphaFoldDB" id="A0A317RJB3"/>
<sequence>MQTFPDMFQRSPRHTLIALLACICAGPQGAAAHASPPVSLTQLEDRARAFAPSARLAQADVTVAEQRSAALQAGSGAQLFGGAGVDNAREAVTDTLSRDYQRTQMHLGVRWPLLGTRAAQQRTVDDAQHAVEQSRLRRLQMENEAVLAVRRAYVRHLRSVERIRLADAFLRVRAEAQEQLASRHAAGVLLEADRLDLGGLFNIVQATHDSQSAARDLARAEIERLTGQPAAAVQTQEPAWPQTCLAPGAAALDRSPAVTLAQQEVDAALQRQQHARLEGVQASVSLAQSFSRDIGGPTGHSTRVGVDFSLPLQWRSQRDAALAQAQGEIDRAQALLALRRSELEAAAQQALAAYRLRDKEMAGHQHRQQAAAEALRIAQLRLNAFDGDGYSKLLTTRYALYQAAVQVVDGAERRDLAALDVLALGDGCTLAWHDAPAAPDPWAATVAALAGGTAPASAKAVPGETGLGWYVWQGQALLDQPAQLDELPPRSRRLLLSFTAAQLQALARPDGRARWMALRAQAQARQLTLELLLGEPTWVLPHERARLLALVESLRDLPADALHLDLERSQLPAAQQRDWSRHLIDTLQAVRAAAPWPLALTTHYRELQQPGFAARVHAAGVGEVVAMLYVNNPERTATLARPLLSAAPAGLRIAVAQSIESALPAQESSFALGKARSLQRWDALAHQLAGLPGFGGVVVQSWEDYREARP</sequence>
<dbReference type="RefSeq" id="WP_241209534.1">
    <property type="nucleotide sequence ID" value="NZ_ALEE01000428.1"/>
</dbReference>
<comment type="caution">
    <text evidence="7">The sequence shown here is derived from an EMBL/GenBank/DDBJ whole genome shotgun (WGS) entry which is preliminary data.</text>
</comment>
<feature type="chain" id="PRO_5016278485" evidence="6">
    <location>
        <begin position="31"/>
        <end position="710"/>
    </location>
</feature>
<dbReference type="PANTHER" id="PTHR30026">
    <property type="entry name" value="OUTER MEMBRANE PROTEIN TOLC"/>
    <property type="match status" value="1"/>
</dbReference>
<name>A0A317RJB3_9BURK</name>
<accession>A0A317RJB3</accession>
<dbReference type="SUPFAM" id="SSF56954">
    <property type="entry name" value="Outer membrane efflux proteins (OEP)"/>
    <property type="match status" value="1"/>
</dbReference>
<dbReference type="PANTHER" id="PTHR30026:SF20">
    <property type="entry name" value="OUTER MEMBRANE PROTEIN TOLC"/>
    <property type="match status" value="1"/>
</dbReference>